<reference evidence="3" key="1">
    <citation type="submission" date="2005-09" db="EMBL/GenBank/DDBJ databases">
        <title>Complete sequence of plasmid B of Rhodobacter sphaeroides 2.4.1.</title>
        <authorList>
            <person name="Copeland A."/>
            <person name="Lucas S."/>
            <person name="Lapidus A."/>
            <person name="Barry K."/>
            <person name="Detter J.C."/>
            <person name="Glavina T."/>
            <person name="Hammon N."/>
            <person name="Israni S."/>
            <person name="Pitluck S."/>
            <person name="Richardson P."/>
            <person name="Mackenzie C."/>
            <person name="Choudhary M."/>
            <person name="Larimer F."/>
            <person name="Hauser L.J."/>
            <person name="Land M."/>
            <person name="Donohue T.J."/>
            <person name="Kaplan S."/>
        </authorList>
    </citation>
    <scope>NUCLEOTIDE SEQUENCE [LARGE SCALE GENOMIC DNA]</scope>
    <source>
        <strain evidence="3">ATCC 17023 / DSM 158 / JCM 6121 / CCUG 31486 / LMG 2827 / NBRC 12203 / NCIMB 8253 / ATH 2.4.1.</strain>
        <plasmid evidence="3">pRS241b</plasmid>
    </source>
</reference>
<dbReference type="AlphaFoldDB" id="U5NRI4"/>
<accession>U5NRI4</accession>
<geneLocation type="plasmid" evidence="3">
    <name>pRS241b</name>
</geneLocation>
<dbReference type="KEGG" id="rsp:RSP_7645"/>
<organism evidence="2 3">
    <name type="scientific">Cereibacter sphaeroides (strain ATCC 17023 / DSM 158 / JCM 6121 / CCUG 31486 / LMG 2827 / NBRC 12203 / NCIMB 8253 / ATH 2.4.1.)</name>
    <name type="common">Rhodobacter sphaeroides</name>
    <dbReference type="NCBI Taxonomy" id="272943"/>
    <lineage>
        <taxon>Bacteria</taxon>
        <taxon>Pseudomonadati</taxon>
        <taxon>Pseudomonadota</taxon>
        <taxon>Alphaproteobacteria</taxon>
        <taxon>Rhodobacterales</taxon>
        <taxon>Paracoccaceae</taxon>
        <taxon>Cereibacter</taxon>
    </lineage>
</organism>
<keyword evidence="3" id="KW-1185">Reference proteome</keyword>
<feature type="compositionally biased region" description="Basic and acidic residues" evidence="1">
    <location>
        <begin position="15"/>
        <end position="35"/>
    </location>
</feature>
<evidence type="ECO:0000256" key="1">
    <source>
        <dbReference type="SAM" id="MobiDB-lite"/>
    </source>
</evidence>
<dbReference type="EMBL" id="CP000145">
    <property type="protein sequence ID" value="AGY32484.1"/>
    <property type="molecule type" value="Genomic_DNA"/>
</dbReference>
<evidence type="ECO:0000313" key="2">
    <source>
        <dbReference type="EMBL" id="AGY32484.1"/>
    </source>
</evidence>
<proteinExistence type="predicted"/>
<dbReference type="EnsemblBacteria" id="AGY32484">
    <property type="protein sequence ID" value="AGY32484"/>
    <property type="gene ID" value="RSP_7645"/>
</dbReference>
<protein>
    <submittedName>
        <fullName evidence="2">Uncharacterized protein</fullName>
    </submittedName>
</protein>
<keyword evidence="2" id="KW-0614">Plasmid</keyword>
<sequence length="216" mass="23062">MRLRELPALQGPHGSESEMDHGGADGRQRGEEEAAARCVGRRLQKPARTALRLGRGFAARPDRLPGAMPVASVKEREPGCRHRRTGSAACIAMLRRTEAGRHWRRNPPVTAEQRRLGRRGRRTDAHPAVLCVGAEASWRCGAGSSGDAAPACSRRVAGRAPVTRLRPQASVRRGRSVSGTCCLRTGRRVLADADGNGAGDGEVAAHDLACGRAGFR</sequence>
<feature type="region of interest" description="Disordered" evidence="1">
    <location>
        <begin position="1"/>
        <end position="36"/>
    </location>
</feature>
<gene>
    <name evidence="2" type="ORF">RSP_7645</name>
</gene>
<evidence type="ECO:0000313" key="3">
    <source>
        <dbReference type="Proteomes" id="UP000002703"/>
    </source>
</evidence>
<dbReference type="Proteomes" id="UP000002703">
    <property type="component" value="Plasmid B"/>
</dbReference>
<name>U5NRI4_CERS4</name>